<dbReference type="EMBL" id="KQ976582">
    <property type="protein sequence ID" value="KYM79817.1"/>
    <property type="molecule type" value="Genomic_DNA"/>
</dbReference>
<sequence length="146" mass="15566">RAAKLSAHTTVTTQIDFGRVPNSTLASIGFSPAGNQAESSAGHITCGGHVGRRQLLASRGKRAPPGRIERGWVGEGCSLRAEVGREERGLETGGLITSHTDAVHCRGDSALAYSEAHVDIYACLHAYVEVCVCESVRERTCLFRTC</sequence>
<proteinExistence type="predicted"/>
<feature type="non-terminal residue" evidence="1">
    <location>
        <position position="1"/>
    </location>
</feature>
<evidence type="ECO:0000313" key="2">
    <source>
        <dbReference type="Proteomes" id="UP000078540"/>
    </source>
</evidence>
<organism evidence="1 2">
    <name type="scientific">Atta colombica</name>
    <dbReference type="NCBI Taxonomy" id="520822"/>
    <lineage>
        <taxon>Eukaryota</taxon>
        <taxon>Metazoa</taxon>
        <taxon>Ecdysozoa</taxon>
        <taxon>Arthropoda</taxon>
        <taxon>Hexapoda</taxon>
        <taxon>Insecta</taxon>
        <taxon>Pterygota</taxon>
        <taxon>Neoptera</taxon>
        <taxon>Endopterygota</taxon>
        <taxon>Hymenoptera</taxon>
        <taxon>Apocrita</taxon>
        <taxon>Aculeata</taxon>
        <taxon>Formicoidea</taxon>
        <taxon>Formicidae</taxon>
        <taxon>Myrmicinae</taxon>
        <taxon>Atta</taxon>
    </lineage>
</organism>
<name>A0A195B6C6_9HYME</name>
<evidence type="ECO:0000313" key="1">
    <source>
        <dbReference type="EMBL" id="KYM79817.1"/>
    </source>
</evidence>
<protein>
    <submittedName>
        <fullName evidence="1">Uncharacterized protein</fullName>
    </submittedName>
</protein>
<dbReference type="Proteomes" id="UP000078540">
    <property type="component" value="Unassembled WGS sequence"/>
</dbReference>
<keyword evidence="2" id="KW-1185">Reference proteome</keyword>
<dbReference type="AlphaFoldDB" id="A0A195B6C6"/>
<reference evidence="1 2" key="1">
    <citation type="submission" date="2015-09" db="EMBL/GenBank/DDBJ databases">
        <title>Atta colombica WGS genome.</title>
        <authorList>
            <person name="Nygaard S."/>
            <person name="Hu H."/>
            <person name="Boomsma J."/>
            <person name="Zhang G."/>
        </authorList>
    </citation>
    <scope>NUCLEOTIDE SEQUENCE [LARGE SCALE GENOMIC DNA]</scope>
    <source>
        <strain evidence="1">Treedump-2</strain>
        <tissue evidence="1">Whole body</tissue>
    </source>
</reference>
<gene>
    <name evidence="1" type="ORF">ALC53_09739</name>
</gene>
<accession>A0A195B6C6</accession>